<dbReference type="Pfam" id="PF00892">
    <property type="entry name" value="EamA"/>
    <property type="match status" value="1"/>
</dbReference>
<dbReference type="PANTHER" id="PTHR22911:SF137">
    <property type="entry name" value="SOLUTE CARRIER FAMILY 35 MEMBER G2-RELATED"/>
    <property type="match status" value="1"/>
</dbReference>
<feature type="transmembrane region" description="Helical" evidence="8">
    <location>
        <begin position="107"/>
        <end position="129"/>
    </location>
</feature>
<feature type="transmembrane region" description="Helical" evidence="8">
    <location>
        <begin position="276"/>
        <end position="293"/>
    </location>
</feature>
<dbReference type="SUPFAM" id="SSF103481">
    <property type="entry name" value="Multidrug resistance efflux transporter EmrE"/>
    <property type="match status" value="2"/>
</dbReference>
<feature type="domain" description="EamA" evidence="9">
    <location>
        <begin position="17"/>
        <end position="149"/>
    </location>
</feature>
<dbReference type="Proteomes" id="UP000015350">
    <property type="component" value="Unassembled WGS sequence"/>
</dbReference>
<proteinExistence type="inferred from homology"/>
<organism evidence="10 11">
    <name type="scientific">Magnetospirillum fulvum MGU-K5</name>
    <dbReference type="NCBI Taxonomy" id="1316936"/>
    <lineage>
        <taxon>Bacteria</taxon>
        <taxon>Pseudomonadati</taxon>
        <taxon>Pseudomonadota</taxon>
        <taxon>Alphaproteobacteria</taxon>
        <taxon>Rhodospirillales</taxon>
        <taxon>Rhodospirillaceae</taxon>
        <taxon>Magnetospirillum</taxon>
    </lineage>
</organism>
<dbReference type="NCBIfam" id="TIGR00688">
    <property type="entry name" value="rarD"/>
    <property type="match status" value="1"/>
</dbReference>
<dbReference type="RefSeq" id="WP_021132090.1">
    <property type="nucleotide sequence ID" value="NZ_AQPH01000027.1"/>
</dbReference>
<comment type="subcellular location">
    <subcellularLocation>
        <location evidence="1">Cell membrane</location>
        <topology evidence="1">Multi-pass membrane protein</topology>
    </subcellularLocation>
</comment>
<dbReference type="PANTHER" id="PTHR22911">
    <property type="entry name" value="ACYL-MALONYL CONDENSING ENZYME-RELATED"/>
    <property type="match status" value="1"/>
</dbReference>
<feature type="transmembrane region" description="Helical" evidence="8">
    <location>
        <begin position="47"/>
        <end position="63"/>
    </location>
</feature>
<protein>
    <submittedName>
        <fullName evidence="10">Permease</fullName>
    </submittedName>
</protein>
<comment type="similarity">
    <text evidence="2">Belongs to the EamA transporter family.</text>
</comment>
<evidence type="ECO:0000256" key="1">
    <source>
        <dbReference type="ARBA" id="ARBA00004651"/>
    </source>
</evidence>
<accession>S9SAW8</accession>
<dbReference type="AlphaFoldDB" id="S9SAW8"/>
<dbReference type="eggNOG" id="COG2962">
    <property type="taxonomic scope" value="Bacteria"/>
</dbReference>
<evidence type="ECO:0000259" key="9">
    <source>
        <dbReference type="Pfam" id="PF00892"/>
    </source>
</evidence>
<evidence type="ECO:0000256" key="3">
    <source>
        <dbReference type="ARBA" id="ARBA00022448"/>
    </source>
</evidence>
<evidence type="ECO:0000256" key="5">
    <source>
        <dbReference type="ARBA" id="ARBA00022692"/>
    </source>
</evidence>
<feature type="transmembrane region" description="Helical" evidence="8">
    <location>
        <begin position="252"/>
        <end position="270"/>
    </location>
</feature>
<dbReference type="InterPro" id="IPR004626">
    <property type="entry name" value="RarD"/>
</dbReference>
<evidence type="ECO:0000313" key="11">
    <source>
        <dbReference type="Proteomes" id="UP000015350"/>
    </source>
</evidence>
<feature type="transmembrane region" description="Helical" evidence="8">
    <location>
        <begin position="220"/>
        <end position="240"/>
    </location>
</feature>
<feature type="transmembrane region" description="Helical" evidence="8">
    <location>
        <begin position="136"/>
        <end position="153"/>
    </location>
</feature>
<evidence type="ECO:0000256" key="6">
    <source>
        <dbReference type="ARBA" id="ARBA00022989"/>
    </source>
</evidence>
<dbReference type="STRING" id="1316936.K678_08771"/>
<feature type="transmembrane region" description="Helical" evidence="8">
    <location>
        <begin position="83"/>
        <end position="101"/>
    </location>
</feature>
<evidence type="ECO:0000256" key="8">
    <source>
        <dbReference type="SAM" id="Phobius"/>
    </source>
</evidence>
<evidence type="ECO:0000256" key="4">
    <source>
        <dbReference type="ARBA" id="ARBA00022475"/>
    </source>
</evidence>
<sequence length="306" mass="33295">MMVPSTPPDSSARTREGVFFALACYGSWGLFPAFWKLVATVPPAEVLAHRILWSLLFVVVLIWRERRFDELRILVSSKRRLLVLTASTLCISLNWLVFIAAVSGGNILQASMGYFLNPLVNVALGVLVLKERLRPLQWLAVALAVAGVAEPVLAGDQPPWVAILLAASFGIYGLLRKQLPAVAPLTGLTIETGLMAPLALAYLVWRATAGDPLFGGSPELAAALIAGGPVTAFPLLWFAAAALRLRYATLGFFQYLAPTGHFLLAIFVFGEMPGPHTMVTFACIWGSIALYSLESWRHHTRRVTQS</sequence>
<evidence type="ECO:0000256" key="7">
    <source>
        <dbReference type="ARBA" id="ARBA00023136"/>
    </source>
</evidence>
<dbReference type="InterPro" id="IPR000620">
    <property type="entry name" value="EamA_dom"/>
</dbReference>
<keyword evidence="4" id="KW-1003">Cell membrane</keyword>
<name>S9SAW8_MAGFU</name>
<keyword evidence="7 8" id="KW-0472">Membrane</keyword>
<dbReference type="InterPro" id="IPR037185">
    <property type="entry name" value="EmrE-like"/>
</dbReference>
<dbReference type="EMBL" id="AQPH01000027">
    <property type="protein sequence ID" value="EPY01854.1"/>
    <property type="molecule type" value="Genomic_DNA"/>
</dbReference>
<comment type="caution">
    <text evidence="10">The sequence shown here is derived from an EMBL/GenBank/DDBJ whole genome shotgun (WGS) entry which is preliminary data.</text>
</comment>
<keyword evidence="5 8" id="KW-0812">Transmembrane</keyword>
<feature type="transmembrane region" description="Helical" evidence="8">
    <location>
        <begin position="182"/>
        <end position="205"/>
    </location>
</feature>
<dbReference type="PATRIC" id="fig|1316936.3.peg.1751"/>
<keyword evidence="6 8" id="KW-1133">Transmembrane helix</keyword>
<evidence type="ECO:0000256" key="2">
    <source>
        <dbReference type="ARBA" id="ARBA00007362"/>
    </source>
</evidence>
<keyword evidence="3" id="KW-0813">Transport</keyword>
<feature type="transmembrane region" description="Helical" evidence="8">
    <location>
        <begin position="159"/>
        <end position="175"/>
    </location>
</feature>
<evidence type="ECO:0000313" key="10">
    <source>
        <dbReference type="EMBL" id="EPY01854.1"/>
    </source>
</evidence>
<reference evidence="10 11" key="1">
    <citation type="submission" date="2013-04" db="EMBL/GenBank/DDBJ databases">
        <authorList>
            <person name="Kuznetsov B."/>
            <person name="Ivanovsky R."/>
        </authorList>
    </citation>
    <scope>NUCLEOTIDE SEQUENCE [LARGE SCALE GENOMIC DNA]</scope>
    <source>
        <strain evidence="10 11">MGU-K5</strain>
    </source>
</reference>
<gene>
    <name evidence="10" type="ORF">K678_08771</name>
</gene>
<feature type="transmembrane region" description="Helical" evidence="8">
    <location>
        <begin position="17"/>
        <end position="35"/>
    </location>
</feature>
<dbReference type="GO" id="GO:0005886">
    <property type="term" value="C:plasma membrane"/>
    <property type="evidence" value="ECO:0007669"/>
    <property type="project" value="UniProtKB-SubCell"/>
</dbReference>